<dbReference type="RefSeq" id="WP_194135792.1">
    <property type="nucleotide sequence ID" value="NZ_JADFFK010000012.1"/>
</dbReference>
<dbReference type="InterPro" id="IPR012334">
    <property type="entry name" value="Pectin_lyas_fold"/>
</dbReference>
<evidence type="ECO:0000256" key="1">
    <source>
        <dbReference type="ARBA" id="ARBA00008834"/>
    </source>
</evidence>
<accession>A0ABR9X4M6</accession>
<keyword evidence="3 4" id="KW-0326">Glycosidase</keyword>
<dbReference type="GO" id="GO:0016787">
    <property type="term" value="F:hydrolase activity"/>
    <property type="evidence" value="ECO:0007669"/>
    <property type="project" value="UniProtKB-KW"/>
</dbReference>
<dbReference type="Pfam" id="PF00295">
    <property type="entry name" value="Glyco_hydro_28"/>
    <property type="match status" value="1"/>
</dbReference>
<sequence>MTLRCAAVTPRMAVLCLAPPPARFTLAPARPWRLCREGTTIAEGVASRVVLPLGPLEPGTEYHFDCDGETLAFTTAACPGALEVTAYGARADLPDTLLAAAGNGAAFAQAIAALPTGGTLIVPPGNWLCAPIELRSDMILHLSEGATLTAPADRSGWPILPARASDGTMLGSWEGLPEPCFRAPLHAIGTRNLTIEGFGTLDGGGDRGDWWTWPKETRNGARRPRGLHLIGAEATRLIGFTIRNAPSWTIHPQGCRDLFAACLSIEAPHDSPNTDGFDPDMCEDVTILGTHFSVGDDCIAIKAGKRGDKGEEDHLRPTRRVTVQHCLMERGHGGCVIGSEMSGGVTDVTVRDCEMVGTDRGLRLKTRRGRGGEIARIAMRNVTMDGVLTAFSANAHYYCDHDGHADWVQTREAGAVSHLTPHIGRITVEDVEVRGLAHALGAFLGLPEAPIGPIRLSNVTLVSHDPEARAEPPVMADGVRALRHAGVLAEHAMIEGDLRPDAAPLSTDDFLNRSPAQP</sequence>
<dbReference type="InterPro" id="IPR051801">
    <property type="entry name" value="GH28_Enzymes"/>
</dbReference>
<dbReference type="SUPFAM" id="SSF51126">
    <property type="entry name" value="Pectin lyase-like"/>
    <property type="match status" value="1"/>
</dbReference>
<organism evidence="6 7">
    <name type="scientific">Salipiger mangrovisoli</name>
    <dbReference type="NCBI Taxonomy" id="2865933"/>
    <lineage>
        <taxon>Bacteria</taxon>
        <taxon>Pseudomonadati</taxon>
        <taxon>Pseudomonadota</taxon>
        <taxon>Alphaproteobacteria</taxon>
        <taxon>Rhodobacterales</taxon>
        <taxon>Roseobacteraceae</taxon>
        <taxon>Salipiger</taxon>
    </lineage>
</organism>
<dbReference type="SMART" id="SM00710">
    <property type="entry name" value="PbH1"/>
    <property type="match status" value="3"/>
</dbReference>
<dbReference type="InterPro" id="IPR011050">
    <property type="entry name" value="Pectin_lyase_fold/virulence"/>
</dbReference>
<dbReference type="PANTHER" id="PTHR31339">
    <property type="entry name" value="PECTIN LYASE-RELATED"/>
    <property type="match status" value="1"/>
</dbReference>
<dbReference type="Gene3D" id="2.160.20.10">
    <property type="entry name" value="Single-stranded right-handed beta-helix, Pectin lyase-like"/>
    <property type="match status" value="1"/>
</dbReference>
<dbReference type="PROSITE" id="PS00502">
    <property type="entry name" value="POLYGALACTURONASE"/>
    <property type="match status" value="1"/>
</dbReference>
<evidence type="ECO:0000256" key="5">
    <source>
        <dbReference type="SAM" id="MobiDB-lite"/>
    </source>
</evidence>
<protein>
    <submittedName>
        <fullName evidence="6">Glycoside hydrolase family 28 protein</fullName>
    </submittedName>
</protein>
<evidence type="ECO:0000313" key="7">
    <source>
        <dbReference type="Proteomes" id="UP000607796"/>
    </source>
</evidence>
<evidence type="ECO:0000256" key="4">
    <source>
        <dbReference type="RuleBase" id="RU361169"/>
    </source>
</evidence>
<dbReference type="Proteomes" id="UP000607796">
    <property type="component" value="Unassembled WGS sequence"/>
</dbReference>
<name>A0ABR9X4M6_9RHOB</name>
<comment type="similarity">
    <text evidence="1 4">Belongs to the glycosyl hydrolase 28 family.</text>
</comment>
<evidence type="ECO:0000256" key="3">
    <source>
        <dbReference type="ARBA" id="ARBA00023295"/>
    </source>
</evidence>
<proteinExistence type="inferred from homology"/>
<comment type="caution">
    <text evidence="6">The sequence shown here is derived from an EMBL/GenBank/DDBJ whole genome shotgun (WGS) entry which is preliminary data.</text>
</comment>
<dbReference type="InterPro" id="IPR006626">
    <property type="entry name" value="PbH1"/>
</dbReference>
<dbReference type="InterPro" id="IPR000743">
    <property type="entry name" value="Glyco_hydro_28"/>
</dbReference>
<keyword evidence="2 4" id="KW-0378">Hydrolase</keyword>
<evidence type="ECO:0000256" key="2">
    <source>
        <dbReference type="ARBA" id="ARBA00022801"/>
    </source>
</evidence>
<gene>
    <name evidence="6" type="ORF">IQ782_16705</name>
</gene>
<feature type="region of interest" description="Disordered" evidence="5">
    <location>
        <begin position="499"/>
        <end position="518"/>
    </location>
</feature>
<dbReference type="EMBL" id="JADFFK010000012">
    <property type="protein sequence ID" value="MBE9638496.1"/>
    <property type="molecule type" value="Genomic_DNA"/>
</dbReference>
<keyword evidence="7" id="KW-1185">Reference proteome</keyword>
<evidence type="ECO:0000313" key="6">
    <source>
        <dbReference type="EMBL" id="MBE9638496.1"/>
    </source>
</evidence>
<reference evidence="6 7" key="1">
    <citation type="journal article" date="2021" name="Int. J. Syst. Evol. Microbiol.">
        <title>Salipiger mangrovisoli sp. nov., isolated from mangrove soil and the proposal for the reclassification of Paraphaeobacter pallidus as Salipiger pallidus comb. nov.</title>
        <authorList>
            <person name="Du J."/>
            <person name="Liu Y."/>
            <person name="Pei T."/>
            <person name="Deng M.R."/>
            <person name="Zhu H."/>
        </authorList>
    </citation>
    <scope>NUCLEOTIDE SEQUENCE [LARGE SCALE GENOMIC DNA]</scope>
    <source>
        <strain evidence="6 7">6D45A</strain>
    </source>
</reference>
<dbReference type="PANTHER" id="PTHR31339:SF9">
    <property type="entry name" value="PLASMIN AND FIBRONECTIN-BINDING PROTEIN A"/>
    <property type="match status" value="1"/>
</dbReference>